<dbReference type="Gene3D" id="1.25.10.10">
    <property type="entry name" value="Leucine-rich Repeat Variant"/>
    <property type="match status" value="2"/>
</dbReference>
<accession>A0ABQ2FC16</accession>
<dbReference type="InterPro" id="IPR016024">
    <property type="entry name" value="ARM-type_fold"/>
</dbReference>
<dbReference type="SMART" id="SM00567">
    <property type="entry name" value="EZ_HEAT"/>
    <property type="match status" value="6"/>
</dbReference>
<reference evidence="2" key="1">
    <citation type="journal article" date="2019" name="Int. J. Syst. Evol. Microbiol.">
        <title>The Global Catalogue of Microorganisms (GCM) 10K type strain sequencing project: providing services to taxonomists for standard genome sequencing and annotation.</title>
        <authorList>
            <consortium name="The Broad Institute Genomics Platform"/>
            <consortium name="The Broad Institute Genome Sequencing Center for Infectious Disease"/>
            <person name="Wu L."/>
            <person name="Ma J."/>
        </authorList>
    </citation>
    <scope>NUCLEOTIDE SEQUENCE [LARGE SCALE GENOMIC DNA]</scope>
    <source>
        <strain evidence="2">CGMCC 1.5362</strain>
    </source>
</reference>
<dbReference type="EMBL" id="BMLB01000004">
    <property type="protein sequence ID" value="GGK72900.1"/>
    <property type="molecule type" value="Genomic_DNA"/>
</dbReference>
<dbReference type="SUPFAM" id="SSF48371">
    <property type="entry name" value="ARM repeat"/>
    <property type="match status" value="1"/>
</dbReference>
<dbReference type="PANTHER" id="PTHR12697:SF5">
    <property type="entry name" value="DEOXYHYPUSINE HYDROXYLASE"/>
    <property type="match status" value="1"/>
</dbReference>
<dbReference type="Proteomes" id="UP000662111">
    <property type="component" value="Unassembled WGS sequence"/>
</dbReference>
<keyword evidence="2" id="KW-1185">Reference proteome</keyword>
<gene>
    <name evidence="1" type="ORF">GCM10011509_21780</name>
</gene>
<evidence type="ECO:0000313" key="1">
    <source>
        <dbReference type="EMBL" id="GGK72900.1"/>
    </source>
</evidence>
<evidence type="ECO:0000313" key="2">
    <source>
        <dbReference type="Proteomes" id="UP000662111"/>
    </source>
</evidence>
<protein>
    <recommendedName>
        <fullName evidence="3">HEAT repeat domain-containing protein</fullName>
    </recommendedName>
</protein>
<dbReference type="Pfam" id="PF13646">
    <property type="entry name" value="HEAT_2"/>
    <property type="match status" value="3"/>
</dbReference>
<dbReference type="RefSeq" id="WP_022922759.1">
    <property type="nucleotide sequence ID" value="NZ_BMLB01000004.1"/>
</dbReference>
<evidence type="ECO:0008006" key="3">
    <source>
        <dbReference type="Google" id="ProtNLM"/>
    </source>
</evidence>
<organism evidence="1 2">
    <name type="scientific">Ornithinimicrobium pekingense</name>
    <dbReference type="NCBI Taxonomy" id="384677"/>
    <lineage>
        <taxon>Bacteria</taxon>
        <taxon>Bacillati</taxon>
        <taxon>Actinomycetota</taxon>
        <taxon>Actinomycetes</taxon>
        <taxon>Micrococcales</taxon>
        <taxon>Ornithinimicrobiaceae</taxon>
        <taxon>Ornithinimicrobium</taxon>
    </lineage>
</organism>
<dbReference type="InterPro" id="IPR004155">
    <property type="entry name" value="PBS_lyase_HEAT"/>
</dbReference>
<proteinExistence type="predicted"/>
<comment type="caution">
    <text evidence="1">The sequence shown here is derived from an EMBL/GenBank/DDBJ whole genome shotgun (WGS) entry which is preliminary data.</text>
</comment>
<sequence length="255" mass="27085">MTTSPARLEEALRAAFSSDPSVRQEAALRLGTLADAASAPQLVALLVSEPDFYVRETLTWAVVNQAQAALPHLLAALEGGEPSRVQVLHALSKIRDPRAVAHVLPLADDPDDAVAAKAWWALGRTGTPEAAPALLAHLGDPDEARRRELTRALEQLGEPAVPGLAARLRDGDALTRRHAAEVLTVIGDPGARGATVALVGAVEHDDKEVALVAVEALARLDVPEVDEALERLRGSGDRWLAIIADWLLSDRADRA</sequence>
<name>A0ABQ2FC16_9MICO</name>
<dbReference type="PANTHER" id="PTHR12697">
    <property type="entry name" value="PBS LYASE HEAT-LIKE PROTEIN"/>
    <property type="match status" value="1"/>
</dbReference>
<dbReference type="InterPro" id="IPR011989">
    <property type="entry name" value="ARM-like"/>
</dbReference>